<dbReference type="InterPro" id="IPR009057">
    <property type="entry name" value="Homeodomain-like_sf"/>
</dbReference>
<dbReference type="EMBL" id="QHHQ01000004">
    <property type="protein sequence ID" value="RAH99750.1"/>
    <property type="molecule type" value="Genomic_DNA"/>
</dbReference>
<keyword evidence="2" id="KW-0805">Transcription regulation</keyword>
<dbReference type="PANTHER" id="PTHR30055:SF175">
    <property type="entry name" value="HTH-TYPE TRANSCRIPTIONAL REPRESSOR KSTR2"/>
    <property type="match status" value="1"/>
</dbReference>
<evidence type="ECO:0000256" key="4">
    <source>
        <dbReference type="ARBA" id="ARBA00023163"/>
    </source>
</evidence>
<keyword evidence="4" id="KW-0804">Transcription</keyword>
<keyword evidence="3 5" id="KW-0238">DNA-binding</keyword>
<feature type="domain" description="HTH tetR-type" evidence="6">
    <location>
        <begin position="6"/>
        <end position="66"/>
    </location>
</feature>
<dbReference type="SUPFAM" id="SSF48498">
    <property type="entry name" value="Tetracyclin repressor-like, C-terminal domain"/>
    <property type="match status" value="1"/>
</dbReference>
<evidence type="ECO:0000313" key="8">
    <source>
        <dbReference type="Proteomes" id="UP000249590"/>
    </source>
</evidence>
<dbReference type="PANTHER" id="PTHR30055">
    <property type="entry name" value="HTH-TYPE TRANSCRIPTIONAL REGULATOR RUTR"/>
    <property type="match status" value="1"/>
</dbReference>
<comment type="caution">
    <text evidence="7">The sequence shown here is derived from an EMBL/GenBank/DDBJ whole genome shotgun (WGS) entry which is preliminary data.</text>
</comment>
<gene>
    <name evidence="7" type="ORF">DLJ53_18470</name>
</gene>
<dbReference type="Pfam" id="PF00440">
    <property type="entry name" value="TetR_N"/>
    <property type="match status" value="1"/>
</dbReference>
<dbReference type="InterPro" id="IPR050109">
    <property type="entry name" value="HTH-type_TetR-like_transc_reg"/>
</dbReference>
<feature type="DNA-binding region" description="H-T-H motif" evidence="5">
    <location>
        <begin position="29"/>
        <end position="48"/>
    </location>
</feature>
<dbReference type="InterPro" id="IPR036271">
    <property type="entry name" value="Tet_transcr_reg_TetR-rel_C_sf"/>
</dbReference>
<evidence type="ECO:0000259" key="6">
    <source>
        <dbReference type="PROSITE" id="PS50977"/>
    </source>
</evidence>
<dbReference type="PROSITE" id="PS50977">
    <property type="entry name" value="HTH_TETR_2"/>
    <property type="match status" value="1"/>
</dbReference>
<dbReference type="SUPFAM" id="SSF46689">
    <property type="entry name" value="Homeodomain-like"/>
    <property type="match status" value="1"/>
</dbReference>
<name>A0A8B2NM95_9HYPH</name>
<dbReference type="InterPro" id="IPR041490">
    <property type="entry name" value="KstR2_TetR_C"/>
</dbReference>
<accession>A0A8B2NM95</accession>
<dbReference type="RefSeq" id="WP_111347988.1">
    <property type="nucleotide sequence ID" value="NZ_JAIWKD010000007.1"/>
</dbReference>
<organism evidence="7 8">
    <name type="scientific">Acuticoccus sediminis</name>
    <dbReference type="NCBI Taxonomy" id="2184697"/>
    <lineage>
        <taxon>Bacteria</taxon>
        <taxon>Pseudomonadati</taxon>
        <taxon>Pseudomonadota</taxon>
        <taxon>Alphaproteobacteria</taxon>
        <taxon>Hyphomicrobiales</taxon>
        <taxon>Amorphaceae</taxon>
        <taxon>Acuticoccus</taxon>
    </lineage>
</organism>
<evidence type="ECO:0000256" key="1">
    <source>
        <dbReference type="ARBA" id="ARBA00022491"/>
    </source>
</evidence>
<reference evidence="7 8" key="1">
    <citation type="submission" date="2018-05" db="EMBL/GenBank/DDBJ databases">
        <title>Acuticoccus sediminis sp. nov., isolated from deep-sea sediment of Indian Ocean.</title>
        <authorList>
            <person name="Liu X."/>
            <person name="Lai Q."/>
            <person name="Du Y."/>
            <person name="Sun F."/>
            <person name="Zhang X."/>
            <person name="Wang S."/>
            <person name="Shao Z."/>
        </authorList>
    </citation>
    <scope>NUCLEOTIDE SEQUENCE [LARGE SCALE GENOMIC DNA]</scope>
    <source>
        <strain evidence="7 8">PTG4-2</strain>
    </source>
</reference>
<dbReference type="PRINTS" id="PR00455">
    <property type="entry name" value="HTHTETR"/>
</dbReference>
<keyword evidence="1" id="KW-0678">Repressor</keyword>
<evidence type="ECO:0000313" key="7">
    <source>
        <dbReference type="EMBL" id="RAH99750.1"/>
    </source>
</evidence>
<proteinExistence type="predicted"/>
<evidence type="ECO:0000256" key="3">
    <source>
        <dbReference type="ARBA" id="ARBA00023125"/>
    </source>
</evidence>
<dbReference type="Pfam" id="PF17932">
    <property type="entry name" value="TetR_C_24"/>
    <property type="match status" value="1"/>
</dbReference>
<dbReference type="OrthoDB" id="9814200at2"/>
<dbReference type="Proteomes" id="UP000249590">
    <property type="component" value="Unassembled WGS sequence"/>
</dbReference>
<protein>
    <submittedName>
        <fullName evidence="7">TetR/AcrR family transcriptional regulator</fullName>
    </submittedName>
</protein>
<dbReference type="Gene3D" id="1.10.357.10">
    <property type="entry name" value="Tetracycline Repressor, domain 2"/>
    <property type="match status" value="1"/>
</dbReference>
<evidence type="ECO:0000256" key="2">
    <source>
        <dbReference type="ARBA" id="ARBA00023015"/>
    </source>
</evidence>
<dbReference type="AlphaFoldDB" id="A0A8B2NM95"/>
<dbReference type="GO" id="GO:0000976">
    <property type="term" value="F:transcription cis-regulatory region binding"/>
    <property type="evidence" value="ECO:0007669"/>
    <property type="project" value="TreeGrafter"/>
</dbReference>
<evidence type="ECO:0000256" key="5">
    <source>
        <dbReference type="PROSITE-ProRule" id="PRU00335"/>
    </source>
</evidence>
<sequence>MLDKSQGTREVIRQAAERLFARKSYGAVSMRDIAGAVGIRQSAIYNHFPSKQAILADLMVTHMESLLDAWEEARLEDAPPTERLANFARFHIAHHFDQATAVFIAYMELRSLEEDNFAAVNAMRRRYELAVRQILADGVEAGVFQVPDVNVGARALIAMLTGVTTWYREGGRLSRETIAEIYVEMTLRSVGLETGAGRSLCSTRP</sequence>
<dbReference type="InterPro" id="IPR001647">
    <property type="entry name" value="HTH_TetR"/>
</dbReference>
<keyword evidence="8" id="KW-1185">Reference proteome</keyword>
<dbReference type="GO" id="GO:0003700">
    <property type="term" value="F:DNA-binding transcription factor activity"/>
    <property type="evidence" value="ECO:0007669"/>
    <property type="project" value="TreeGrafter"/>
</dbReference>